<dbReference type="InParanoid" id="M4BW72"/>
<dbReference type="Proteomes" id="UP000011713">
    <property type="component" value="Unassembled WGS sequence"/>
</dbReference>
<protein>
    <submittedName>
        <fullName evidence="1">Uncharacterized protein</fullName>
    </submittedName>
</protein>
<accession>M4BW72</accession>
<name>M4BW72_HYAAE</name>
<dbReference type="AlphaFoldDB" id="M4BW72"/>
<organism evidence="1 2">
    <name type="scientific">Hyaloperonospora arabidopsidis (strain Emoy2)</name>
    <name type="common">Downy mildew agent</name>
    <name type="synonym">Peronospora arabidopsidis</name>
    <dbReference type="NCBI Taxonomy" id="559515"/>
    <lineage>
        <taxon>Eukaryota</taxon>
        <taxon>Sar</taxon>
        <taxon>Stramenopiles</taxon>
        <taxon>Oomycota</taxon>
        <taxon>Peronosporomycetes</taxon>
        <taxon>Peronosporales</taxon>
        <taxon>Peronosporaceae</taxon>
        <taxon>Hyaloperonospora</taxon>
    </lineage>
</organism>
<evidence type="ECO:0000313" key="1">
    <source>
        <dbReference type="EnsemblProtists" id="HpaP810773"/>
    </source>
</evidence>
<dbReference type="EMBL" id="JH597993">
    <property type="status" value="NOT_ANNOTATED_CDS"/>
    <property type="molecule type" value="Genomic_DNA"/>
</dbReference>
<dbReference type="VEuPathDB" id="FungiDB:HpaG810773"/>
<dbReference type="HOGENOM" id="CLU_3072759_0_0_1"/>
<sequence length="53" mass="5819">MPCVVLHLQVRPVVFLPPVAMGVCASTFRILWYETEMAIPTSNGISLVTSKSK</sequence>
<dbReference type="EnsemblProtists" id="HpaT810773">
    <property type="protein sequence ID" value="HpaP810773"/>
    <property type="gene ID" value="HpaG810773"/>
</dbReference>
<proteinExistence type="predicted"/>
<keyword evidence="2" id="KW-1185">Reference proteome</keyword>
<evidence type="ECO:0000313" key="2">
    <source>
        <dbReference type="Proteomes" id="UP000011713"/>
    </source>
</evidence>
<reference evidence="2" key="1">
    <citation type="journal article" date="2010" name="Science">
        <title>Signatures of adaptation to obligate biotrophy in the Hyaloperonospora arabidopsidis genome.</title>
        <authorList>
            <person name="Baxter L."/>
            <person name="Tripathy S."/>
            <person name="Ishaque N."/>
            <person name="Boot N."/>
            <person name="Cabral A."/>
            <person name="Kemen E."/>
            <person name="Thines M."/>
            <person name="Ah-Fong A."/>
            <person name="Anderson R."/>
            <person name="Badejoko W."/>
            <person name="Bittner-Eddy P."/>
            <person name="Boore J.L."/>
            <person name="Chibucos M.C."/>
            <person name="Coates M."/>
            <person name="Dehal P."/>
            <person name="Delehaunty K."/>
            <person name="Dong S."/>
            <person name="Downton P."/>
            <person name="Dumas B."/>
            <person name="Fabro G."/>
            <person name="Fronick C."/>
            <person name="Fuerstenberg S.I."/>
            <person name="Fulton L."/>
            <person name="Gaulin E."/>
            <person name="Govers F."/>
            <person name="Hughes L."/>
            <person name="Humphray S."/>
            <person name="Jiang R.H."/>
            <person name="Judelson H."/>
            <person name="Kamoun S."/>
            <person name="Kyung K."/>
            <person name="Meijer H."/>
            <person name="Minx P."/>
            <person name="Morris P."/>
            <person name="Nelson J."/>
            <person name="Phuntumart V."/>
            <person name="Qutob D."/>
            <person name="Rehmany A."/>
            <person name="Rougon-Cardoso A."/>
            <person name="Ryden P."/>
            <person name="Torto-Alalibo T."/>
            <person name="Studholme D."/>
            <person name="Wang Y."/>
            <person name="Win J."/>
            <person name="Wood J."/>
            <person name="Clifton S.W."/>
            <person name="Rogers J."/>
            <person name="Van den Ackerveken G."/>
            <person name="Jones J.D."/>
            <person name="McDowell J.M."/>
            <person name="Beynon J."/>
            <person name="Tyler B.M."/>
        </authorList>
    </citation>
    <scope>NUCLEOTIDE SEQUENCE [LARGE SCALE GENOMIC DNA]</scope>
    <source>
        <strain evidence="2">Emoy2</strain>
    </source>
</reference>
<reference evidence="1" key="2">
    <citation type="submission" date="2015-06" db="UniProtKB">
        <authorList>
            <consortium name="EnsemblProtists"/>
        </authorList>
    </citation>
    <scope>IDENTIFICATION</scope>
    <source>
        <strain evidence="1">Emoy2</strain>
    </source>
</reference>